<name>A0A1Y1IY56_COMTE</name>
<sequence length="57" mass="6073">MGKLLRRIQLGQAVMDQPRDFGSPVGIGLDNSRFASASAEDDRDIGSHSPAANNNSM</sequence>
<protein>
    <submittedName>
        <fullName evidence="1">Uncharacterized protein</fullName>
    </submittedName>
</protein>
<dbReference type="AlphaFoldDB" id="A0A1Y1IY56"/>
<evidence type="ECO:0000313" key="1">
    <source>
        <dbReference type="EMBL" id="GEQ73160.1"/>
    </source>
</evidence>
<accession>A0A1Y1IY56</accession>
<reference evidence="1 2" key="1">
    <citation type="journal article" date="2019" name="Microbiol. Resour. Announc.">
        <title>Draft Genome Sequence of Comamonas testosteroni TA441, a Bacterium That Has a Cryptic Phenol Degradation Gene Cluster.</title>
        <authorList>
            <person name="Arai H."/>
            <person name="Ishii M."/>
        </authorList>
    </citation>
    <scope>NUCLEOTIDE SEQUENCE [LARGE SCALE GENOMIC DNA]</scope>
    <source>
        <strain evidence="1 2">TA441</strain>
    </source>
</reference>
<dbReference type="Proteomes" id="UP000323105">
    <property type="component" value="Unassembled WGS sequence"/>
</dbReference>
<comment type="caution">
    <text evidence="1">The sequence shown here is derived from an EMBL/GenBank/DDBJ whole genome shotgun (WGS) entry which is preliminary data.</text>
</comment>
<organism evidence="1 2">
    <name type="scientific">Comamonas testosteroni</name>
    <name type="common">Pseudomonas testosteroni</name>
    <dbReference type="NCBI Taxonomy" id="285"/>
    <lineage>
        <taxon>Bacteria</taxon>
        <taxon>Pseudomonadati</taxon>
        <taxon>Pseudomonadota</taxon>
        <taxon>Betaproteobacteria</taxon>
        <taxon>Burkholderiales</taxon>
        <taxon>Comamonadaceae</taxon>
        <taxon>Comamonas</taxon>
    </lineage>
</organism>
<evidence type="ECO:0000313" key="2">
    <source>
        <dbReference type="Proteomes" id="UP000323105"/>
    </source>
</evidence>
<gene>
    <name evidence="1" type="ORF">CTTA_0165</name>
</gene>
<dbReference type="EMBL" id="BKBW01000001">
    <property type="protein sequence ID" value="GEQ73160.1"/>
    <property type="molecule type" value="Genomic_DNA"/>
</dbReference>
<proteinExistence type="predicted"/>